<evidence type="ECO:0000313" key="4">
    <source>
        <dbReference type="Proteomes" id="UP000004699"/>
    </source>
</evidence>
<dbReference type="PANTHER" id="PTHR12788:SF10">
    <property type="entry name" value="PROTEIN-TYROSINE SULFOTRANSFERASE"/>
    <property type="match status" value="1"/>
</dbReference>
<dbReference type="SUPFAM" id="SSF48452">
    <property type="entry name" value="TPR-like"/>
    <property type="match status" value="1"/>
</dbReference>
<feature type="repeat" description="TPR" evidence="2">
    <location>
        <begin position="246"/>
        <end position="279"/>
    </location>
</feature>
<evidence type="ECO:0000256" key="1">
    <source>
        <dbReference type="ARBA" id="ARBA00022679"/>
    </source>
</evidence>
<dbReference type="InterPro" id="IPR011990">
    <property type="entry name" value="TPR-like_helical_dom_sf"/>
</dbReference>
<dbReference type="InterPro" id="IPR026634">
    <property type="entry name" value="TPST-like"/>
</dbReference>
<dbReference type="Pfam" id="PF13432">
    <property type="entry name" value="TPR_16"/>
    <property type="match status" value="3"/>
</dbReference>
<dbReference type="InterPro" id="IPR027417">
    <property type="entry name" value="P-loop_NTPase"/>
</dbReference>
<dbReference type="Pfam" id="PF13414">
    <property type="entry name" value="TPR_11"/>
    <property type="match status" value="1"/>
</dbReference>
<dbReference type="eggNOG" id="COG0457">
    <property type="taxonomic scope" value="Bacteria"/>
</dbReference>
<dbReference type="Gene3D" id="1.25.40.10">
    <property type="entry name" value="Tetratricopeptide repeat domain"/>
    <property type="match status" value="3"/>
</dbReference>
<accession>B8KTT5</accession>
<organism evidence="3 4">
    <name type="scientific">Luminiphilus syltensis NOR5-1B</name>
    <dbReference type="NCBI Taxonomy" id="565045"/>
    <lineage>
        <taxon>Bacteria</taxon>
        <taxon>Pseudomonadati</taxon>
        <taxon>Pseudomonadota</taxon>
        <taxon>Gammaproteobacteria</taxon>
        <taxon>Cellvibrionales</taxon>
        <taxon>Halieaceae</taxon>
        <taxon>Luminiphilus</taxon>
    </lineage>
</organism>
<feature type="repeat" description="TPR" evidence="2">
    <location>
        <begin position="212"/>
        <end position="245"/>
    </location>
</feature>
<dbReference type="Gene3D" id="3.40.50.300">
    <property type="entry name" value="P-loop containing nucleotide triphosphate hydrolases"/>
    <property type="match status" value="1"/>
</dbReference>
<keyword evidence="4" id="KW-1185">Reference proteome</keyword>
<gene>
    <name evidence="3" type="ORF">NOR51B_2425</name>
</gene>
<protein>
    <submittedName>
        <fullName evidence="3">Sulfotransferase</fullName>
    </submittedName>
</protein>
<evidence type="ECO:0000313" key="3">
    <source>
        <dbReference type="EMBL" id="EED36474.1"/>
    </source>
</evidence>
<dbReference type="GO" id="GO:0008476">
    <property type="term" value="F:protein-tyrosine sulfotransferase activity"/>
    <property type="evidence" value="ECO:0007669"/>
    <property type="project" value="InterPro"/>
</dbReference>
<keyword evidence="1 3" id="KW-0808">Transferase</keyword>
<dbReference type="PROSITE" id="PS50005">
    <property type="entry name" value="TPR"/>
    <property type="match status" value="2"/>
</dbReference>
<dbReference type="SUPFAM" id="SSF52540">
    <property type="entry name" value="P-loop containing nucleoside triphosphate hydrolases"/>
    <property type="match status" value="1"/>
</dbReference>
<dbReference type="EMBL" id="DS999411">
    <property type="protein sequence ID" value="EED36474.1"/>
    <property type="molecule type" value="Genomic_DNA"/>
</dbReference>
<dbReference type="RefSeq" id="WP_009021217.1">
    <property type="nucleotide sequence ID" value="NZ_DS999411.1"/>
</dbReference>
<dbReference type="SMART" id="SM00028">
    <property type="entry name" value="TPR"/>
    <property type="match status" value="6"/>
</dbReference>
<dbReference type="AlphaFoldDB" id="B8KTT5"/>
<evidence type="ECO:0000256" key="2">
    <source>
        <dbReference type="PROSITE-ProRule" id="PRU00339"/>
    </source>
</evidence>
<name>B8KTT5_9GAMM</name>
<dbReference type="OrthoDB" id="9815894at2"/>
<proteinExistence type="predicted"/>
<reference evidence="4" key="1">
    <citation type="journal article" date="2013" name="BMC Microbiol.">
        <title>Taxonomy and evolution of bacteriochlorophyll a-containing members of the OM60/NOR5 clade of marine gammaproteobacteria: description of Luminiphilus syltensis gen. nov., sp. nov., reclassification of Haliea rubra as Pseudohaliea rubra gen. nov., comb. nov., and emendation of Chromatocurvus halotolerans.</title>
        <authorList>
            <person name="Spring S."/>
            <person name="Riedel T."/>
            <person name="Sproer C."/>
            <person name="Yan S."/>
            <person name="Harder J."/>
            <person name="Fuchs B.M."/>
        </authorList>
    </citation>
    <scope>NUCLEOTIDE SEQUENCE [LARGE SCALE GENOMIC DNA]</scope>
    <source>
        <strain evidence="4">NOR51-B</strain>
    </source>
</reference>
<keyword evidence="2" id="KW-0802">TPR repeat</keyword>
<dbReference type="InterPro" id="IPR019734">
    <property type="entry name" value="TPR_rpt"/>
</dbReference>
<sequence length="663" mass="74224">MARVSSPAGSTLKERFQSAETYLRNGDWRNAQAVCEVGLQTFSGDPGLTWLLGRCLIGQKKLQRADALTRDLLSMHPDLYRAQELRGDLETVTGDFESARASYNRARDLLPADATAAAEQLSKKQAYLDQQQEATGGALMPEGDSDDLAEAERLKARGAGGEAEAILRRLVRRNPDNAEALRQLATMASEHFQYADAAALLTRAVEASPRFARGWLDLARAYLDLGDYNAALESSERVVALYPEAADAHVVLANSQSQANLHEEAINSYSNALDIAPHHDGAFSGLAHQLKTLGRQDEAIATHRRAIAANPKNAEAYWNLANLKTFRFEDEEVTAMEQLIAQGFDDPEPEAQIHNALGLEYEGRKDYDRAFHHFQACNEARRSQERYDPVATELQVQDMIEVFTPQVLAAGKDIGLDDRSPIFIVGLPRSGSTLLEQILASHSQVEGTHELPDLGRIIHEMNRGRQRDASFPLVARNWSPEQWRSIGERYIASTQKYRSDTPIFIDKNPNNFMYAGLLRMALPNAKVIDARRHPMDSCFGAFKQLFASGQSFSYDLLDVGEYYLLYRELMDHWDEAMPGAVLTMQYEAVVADLEQQVRRLLDYCELPFEEACLEFHNTQRAVRTASSEQVRQPIYSSSVNLWKNYATHLEGLKSTLEPLLAAE</sequence>
<dbReference type="HOGENOM" id="CLU_017034_1_0_6"/>
<dbReference type="Pfam" id="PF13469">
    <property type="entry name" value="Sulfotransfer_3"/>
    <property type="match status" value="1"/>
</dbReference>
<dbReference type="Proteomes" id="UP000004699">
    <property type="component" value="Unassembled WGS sequence"/>
</dbReference>
<dbReference type="PANTHER" id="PTHR12788">
    <property type="entry name" value="PROTEIN-TYROSINE SULFOTRANSFERASE 2"/>
    <property type="match status" value="1"/>
</dbReference>
<dbReference type="STRING" id="565045.NOR51B_2425"/>